<reference evidence="3" key="1">
    <citation type="submission" date="2021-01" db="EMBL/GenBank/DDBJ databases">
        <authorList>
            <person name="Corre E."/>
            <person name="Pelletier E."/>
            <person name="Niang G."/>
            <person name="Scheremetjew M."/>
            <person name="Finn R."/>
            <person name="Kale V."/>
            <person name="Holt S."/>
            <person name="Cochrane G."/>
            <person name="Meng A."/>
            <person name="Brown T."/>
            <person name="Cohen L."/>
        </authorList>
    </citation>
    <scope>NUCLEOTIDE SEQUENCE</scope>
    <source>
        <strain evidence="3">RCC1130</strain>
    </source>
</reference>
<proteinExistence type="predicted"/>
<evidence type="ECO:0000256" key="1">
    <source>
        <dbReference type="SAM" id="MobiDB-lite"/>
    </source>
</evidence>
<keyword evidence="2" id="KW-1133">Transmembrane helix</keyword>
<feature type="transmembrane region" description="Helical" evidence="2">
    <location>
        <begin position="208"/>
        <end position="234"/>
    </location>
</feature>
<sequence>MGLGEQVPFPPACTPARDHAGNVEALFTSLLILSAVAATIAMLGCMPPNPSVHWPGHSWIHFMKRLHVIMSIGCFLIEFSACFFAIFALHRTLAGGFDTRAASTVELLMRELEFEFVAVTSYFFAGTMLLMGPVGIRCFCMVQQGLRSDTLAASVMCLIVGVVLLILSFFNAHLQHFPFDSYEEVLGRFVALSFRRCVMGGTPATITLLAWLLQSVSLALAVCSLVETLPWYYYREYYYKDEAMGEADGEAVSAAAEAEEEATRPPRVAEQRSRHESYDSTEPEADKPPTPAERAGGQQPWQLALTDPRLGPPTTPMQPRLSPMQRPAKPTGLPRSSSLTSSIYSLDSLVVD</sequence>
<accession>A0A7S0JJE5</accession>
<dbReference type="EMBL" id="HBER01055947">
    <property type="protein sequence ID" value="CAD8552645.1"/>
    <property type="molecule type" value="Transcribed_RNA"/>
</dbReference>
<dbReference type="AlphaFoldDB" id="A0A7S0JJE5"/>
<feature type="transmembrane region" description="Helical" evidence="2">
    <location>
        <begin position="116"/>
        <end position="139"/>
    </location>
</feature>
<feature type="compositionally biased region" description="Low complexity" evidence="1">
    <location>
        <begin position="333"/>
        <end position="352"/>
    </location>
</feature>
<gene>
    <name evidence="3" type="ORF">CLEP1334_LOCUS27936</name>
</gene>
<evidence type="ECO:0000313" key="3">
    <source>
        <dbReference type="EMBL" id="CAD8552645.1"/>
    </source>
</evidence>
<keyword evidence="2" id="KW-0812">Transmembrane</keyword>
<name>A0A7S0JJE5_9EUKA</name>
<feature type="compositionally biased region" description="Basic and acidic residues" evidence="1">
    <location>
        <begin position="261"/>
        <end position="278"/>
    </location>
</feature>
<feature type="transmembrane region" description="Helical" evidence="2">
    <location>
        <begin position="66"/>
        <end position="89"/>
    </location>
</feature>
<feature type="transmembrane region" description="Helical" evidence="2">
    <location>
        <begin position="25"/>
        <end position="45"/>
    </location>
</feature>
<feature type="transmembrane region" description="Helical" evidence="2">
    <location>
        <begin position="151"/>
        <end position="170"/>
    </location>
</feature>
<evidence type="ECO:0000256" key="2">
    <source>
        <dbReference type="SAM" id="Phobius"/>
    </source>
</evidence>
<feature type="region of interest" description="Disordered" evidence="1">
    <location>
        <begin position="250"/>
        <end position="352"/>
    </location>
</feature>
<keyword evidence="2" id="KW-0472">Membrane</keyword>
<protein>
    <submittedName>
        <fullName evidence="3">Uncharacterized protein</fullName>
    </submittedName>
</protein>
<organism evidence="3">
    <name type="scientific">Calcidiscus leptoporus</name>
    <dbReference type="NCBI Taxonomy" id="127549"/>
    <lineage>
        <taxon>Eukaryota</taxon>
        <taxon>Haptista</taxon>
        <taxon>Haptophyta</taxon>
        <taxon>Prymnesiophyceae</taxon>
        <taxon>Coccolithales</taxon>
        <taxon>Calcidiscaceae</taxon>
        <taxon>Calcidiscus</taxon>
    </lineage>
</organism>